<feature type="signal peptide" evidence="5">
    <location>
        <begin position="1"/>
        <end position="21"/>
    </location>
</feature>
<accession>A0A914B2A9</accession>
<dbReference type="PANTHER" id="PTHR13802:SF52">
    <property type="entry name" value="MUCIN-4"/>
    <property type="match status" value="1"/>
</dbReference>
<protein>
    <recommendedName>
        <fullName evidence="6">AMOP domain-containing protein</fullName>
    </recommendedName>
</protein>
<keyword evidence="5" id="KW-0732">Signal</keyword>
<dbReference type="PROSITE" id="PS51257">
    <property type="entry name" value="PROKAR_LIPOPROTEIN"/>
    <property type="match status" value="1"/>
</dbReference>
<dbReference type="SMART" id="SM00723">
    <property type="entry name" value="AMOP"/>
    <property type="match status" value="1"/>
</dbReference>
<sequence>MTMKNLVLLFVALTSPALVLCACSDFLSILQDEPSGLSPCPCTASQARGDSNFDESNYGISTNHPGAASCYRSASPSSSGSGQQCCYRSSGSIIVGPPGGGTADRYSPASIWSTAQHWRYDVRPWNACCKDQLNSANCWTYYRYRPSDSCSGYSG</sequence>
<organism evidence="7 8">
    <name type="scientific">Patiria miniata</name>
    <name type="common">Bat star</name>
    <name type="synonym">Asterina miniata</name>
    <dbReference type="NCBI Taxonomy" id="46514"/>
    <lineage>
        <taxon>Eukaryota</taxon>
        <taxon>Metazoa</taxon>
        <taxon>Echinodermata</taxon>
        <taxon>Eleutherozoa</taxon>
        <taxon>Asterozoa</taxon>
        <taxon>Asteroidea</taxon>
        <taxon>Valvatacea</taxon>
        <taxon>Valvatida</taxon>
        <taxon>Asterinidae</taxon>
        <taxon>Patiria</taxon>
    </lineage>
</organism>
<comment type="subcellular location">
    <subcellularLocation>
        <location evidence="1">Membrane</location>
    </subcellularLocation>
</comment>
<dbReference type="GO" id="GO:0016020">
    <property type="term" value="C:membrane"/>
    <property type="evidence" value="ECO:0007669"/>
    <property type="project" value="UniProtKB-SubCell"/>
</dbReference>
<keyword evidence="4" id="KW-0472">Membrane</keyword>
<evidence type="ECO:0000256" key="5">
    <source>
        <dbReference type="SAM" id="SignalP"/>
    </source>
</evidence>
<name>A0A914B2A9_PATMI</name>
<evidence type="ECO:0000256" key="4">
    <source>
        <dbReference type="ARBA" id="ARBA00023136"/>
    </source>
</evidence>
<dbReference type="EnsemblMetazoa" id="XM_038214552.1">
    <property type="protein sequence ID" value="XP_038070480.1"/>
    <property type="gene ID" value="LOC119739570"/>
</dbReference>
<evidence type="ECO:0000256" key="3">
    <source>
        <dbReference type="ARBA" id="ARBA00022989"/>
    </source>
</evidence>
<dbReference type="PROSITE" id="PS50856">
    <property type="entry name" value="AMOP"/>
    <property type="match status" value="1"/>
</dbReference>
<evidence type="ECO:0000256" key="1">
    <source>
        <dbReference type="ARBA" id="ARBA00004370"/>
    </source>
</evidence>
<evidence type="ECO:0000256" key="2">
    <source>
        <dbReference type="ARBA" id="ARBA00022692"/>
    </source>
</evidence>
<dbReference type="InterPro" id="IPR005533">
    <property type="entry name" value="AMOP_dom"/>
</dbReference>
<evidence type="ECO:0000259" key="6">
    <source>
        <dbReference type="PROSITE" id="PS50856"/>
    </source>
</evidence>
<evidence type="ECO:0000313" key="7">
    <source>
        <dbReference type="EnsemblMetazoa" id="XP_038070480.1"/>
    </source>
</evidence>
<reference evidence="7" key="1">
    <citation type="submission" date="2022-11" db="UniProtKB">
        <authorList>
            <consortium name="EnsemblMetazoa"/>
        </authorList>
    </citation>
    <scope>IDENTIFICATION</scope>
</reference>
<dbReference type="GeneID" id="119739570"/>
<dbReference type="RefSeq" id="XP_038070480.1">
    <property type="nucleotide sequence ID" value="XM_038214552.1"/>
</dbReference>
<dbReference type="Pfam" id="PF03782">
    <property type="entry name" value="AMOP"/>
    <property type="match status" value="1"/>
</dbReference>
<dbReference type="Proteomes" id="UP000887568">
    <property type="component" value="Unplaced"/>
</dbReference>
<dbReference type="InterPro" id="IPR051495">
    <property type="entry name" value="Epithelial_Barrier/Signaling"/>
</dbReference>
<dbReference type="PANTHER" id="PTHR13802">
    <property type="entry name" value="MUCIN 4-RELATED"/>
    <property type="match status" value="1"/>
</dbReference>
<feature type="domain" description="AMOP" evidence="6">
    <location>
        <begin position="15"/>
        <end position="145"/>
    </location>
</feature>
<keyword evidence="2" id="KW-0812">Transmembrane</keyword>
<evidence type="ECO:0000313" key="8">
    <source>
        <dbReference type="Proteomes" id="UP000887568"/>
    </source>
</evidence>
<proteinExistence type="predicted"/>
<feature type="chain" id="PRO_5036689395" description="AMOP domain-containing protein" evidence="5">
    <location>
        <begin position="22"/>
        <end position="155"/>
    </location>
</feature>
<keyword evidence="3" id="KW-1133">Transmembrane helix</keyword>
<dbReference type="AlphaFoldDB" id="A0A914B2A9"/>
<keyword evidence="8" id="KW-1185">Reference proteome</keyword>